<protein>
    <submittedName>
        <fullName evidence="1">Uncharacterized protein</fullName>
    </submittedName>
</protein>
<accession>A0A2H3CJ99</accession>
<sequence length="67" mass="7596">RFREWMGANDVLPPSQNGTKGRVHYWTNNNMSILRAAIDRARADQKALYVPFIDLINALPSTDPPTL</sequence>
<dbReference type="AlphaFoldDB" id="A0A2H3CJ99"/>
<dbReference type="OrthoDB" id="3049395at2759"/>
<evidence type="ECO:0000313" key="2">
    <source>
        <dbReference type="Proteomes" id="UP000217790"/>
    </source>
</evidence>
<name>A0A2H3CJ99_ARMGA</name>
<dbReference type="InParanoid" id="A0A2H3CJ99"/>
<organism evidence="1 2">
    <name type="scientific">Armillaria gallica</name>
    <name type="common">Bulbous honey fungus</name>
    <name type="synonym">Armillaria bulbosa</name>
    <dbReference type="NCBI Taxonomy" id="47427"/>
    <lineage>
        <taxon>Eukaryota</taxon>
        <taxon>Fungi</taxon>
        <taxon>Dikarya</taxon>
        <taxon>Basidiomycota</taxon>
        <taxon>Agaricomycotina</taxon>
        <taxon>Agaricomycetes</taxon>
        <taxon>Agaricomycetidae</taxon>
        <taxon>Agaricales</taxon>
        <taxon>Marasmiineae</taxon>
        <taxon>Physalacriaceae</taxon>
        <taxon>Armillaria</taxon>
    </lineage>
</organism>
<reference evidence="2" key="1">
    <citation type="journal article" date="2017" name="Nat. Ecol. Evol.">
        <title>Genome expansion and lineage-specific genetic innovations in the forest pathogenic fungi Armillaria.</title>
        <authorList>
            <person name="Sipos G."/>
            <person name="Prasanna A.N."/>
            <person name="Walter M.C."/>
            <person name="O'Connor E."/>
            <person name="Balint B."/>
            <person name="Krizsan K."/>
            <person name="Kiss B."/>
            <person name="Hess J."/>
            <person name="Varga T."/>
            <person name="Slot J."/>
            <person name="Riley R."/>
            <person name="Boka B."/>
            <person name="Rigling D."/>
            <person name="Barry K."/>
            <person name="Lee J."/>
            <person name="Mihaltcheva S."/>
            <person name="LaButti K."/>
            <person name="Lipzen A."/>
            <person name="Waldron R."/>
            <person name="Moloney N.M."/>
            <person name="Sperisen C."/>
            <person name="Kredics L."/>
            <person name="Vagvoelgyi C."/>
            <person name="Patrignani A."/>
            <person name="Fitzpatrick D."/>
            <person name="Nagy I."/>
            <person name="Doyle S."/>
            <person name="Anderson J.B."/>
            <person name="Grigoriev I.V."/>
            <person name="Gueldener U."/>
            <person name="Muensterkoetter M."/>
            <person name="Nagy L.G."/>
        </authorList>
    </citation>
    <scope>NUCLEOTIDE SEQUENCE [LARGE SCALE GENOMIC DNA]</scope>
    <source>
        <strain evidence="2">Ar21-2</strain>
    </source>
</reference>
<keyword evidence="2" id="KW-1185">Reference proteome</keyword>
<dbReference type="STRING" id="47427.A0A2H3CJ99"/>
<dbReference type="Proteomes" id="UP000217790">
    <property type="component" value="Unassembled WGS sequence"/>
</dbReference>
<feature type="non-terminal residue" evidence="1">
    <location>
        <position position="1"/>
    </location>
</feature>
<dbReference type="EMBL" id="KZ293730">
    <property type="protein sequence ID" value="PBK81424.1"/>
    <property type="molecule type" value="Genomic_DNA"/>
</dbReference>
<gene>
    <name evidence="1" type="ORF">ARMGADRAFT_948205</name>
</gene>
<proteinExistence type="predicted"/>
<evidence type="ECO:0000313" key="1">
    <source>
        <dbReference type="EMBL" id="PBK81424.1"/>
    </source>
</evidence>